<reference evidence="1 2" key="1">
    <citation type="submission" date="2016-08" db="EMBL/GenBank/DDBJ databases">
        <title>New Insights into Marine Group III Euryarchaeota, from dark to light.</title>
        <authorList>
            <person name="Haro-Moreno J.M."/>
            <person name="Rodriguez-Valera F."/>
            <person name="Lopez-Garcia P."/>
            <person name="Moreira D."/>
            <person name="Martin-Cuadrado A.B."/>
        </authorList>
    </citation>
    <scope>NUCLEOTIDE SEQUENCE [LARGE SCALE GENOMIC DNA]</scope>
    <source>
        <strain evidence="1">CG-Epi2</strain>
    </source>
</reference>
<protein>
    <submittedName>
        <fullName evidence="1">Uncharacterized protein</fullName>
    </submittedName>
</protein>
<dbReference type="EMBL" id="MIYZ01000011">
    <property type="protein sequence ID" value="OIR22617.1"/>
    <property type="molecule type" value="Genomic_DNA"/>
</dbReference>
<organism evidence="1 2">
    <name type="scientific">Marine Group III euryarchaeote CG-Epi2</name>
    <dbReference type="NCBI Taxonomy" id="1888996"/>
    <lineage>
        <taxon>Archaea</taxon>
        <taxon>Methanobacteriati</taxon>
        <taxon>Thermoplasmatota</taxon>
        <taxon>Thermoplasmata</taxon>
        <taxon>Candidatus Thermoprofundales</taxon>
    </lineage>
</organism>
<comment type="caution">
    <text evidence="1">The sequence shown here is derived from an EMBL/GenBank/DDBJ whole genome shotgun (WGS) entry which is preliminary data.</text>
</comment>
<gene>
    <name evidence="1" type="ORF">BET99_04085</name>
</gene>
<dbReference type="Proteomes" id="UP000183615">
    <property type="component" value="Unassembled WGS sequence"/>
</dbReference>
<evidence type="ECO:0000313" key="2">
    <source>
        <dbReference type="Proteomes" id="UP000183615"/>
    </source>
</evidence>
<evidence type="ECO:0000313" key="1">
    <source>
        <dbReference type="EMBL" id="OIR22617.1"/>
    </source>
</evidence>
<accession>A0A1J5TNW4</accession>
<name>A0A1J5TNW4_9ARCH</name>
<sequence>MKMSSFRLLNRKRVLVISVVLLMMLQVIMIPTVVGPATIEANYDTAEELDTFFQSVNQRNDEVNETVIEELNFLRSLHEGSELAVSLLDTREDAMNSKDESENVVADLSDYETVTYDYSERGLKPNDVNDLEPVKADIINTMQSDANLYQDSFLGTALSIFTETYLIYWAYDANGNGIIDVSGCEPEPIPGEPCEEGVEEANLVSTLWGASTALIAAWVESLGLDNFAADFILSFINILDESDTSWIPIDIDGDGNNEIRARLVPVVNDLVNEDTDLNPIDGDVGLEANLGLSFEFEKLEELNQTLDIAIVRGITYNDENDADQTYVWGVNTQFPPNEVPDEYSLSVVIEEFVFTIGTDGSGGIGLNPGDVDYVNAPYQINVLMNNETGNPFNNGIDSLEIAIGYLKYNWSSGTTITPGDALEEVTFIKIDLENPRGKVPRELGIRLVSQTVDDVEKDSIEVYAPATETTNPNEPNKKFNLEFQYYEYNLNPGEKLDPFLSHIEADITGVPVCEVDSSGDEICLDELNMPKASLWLEVRNESTEERNWTVIEFHSTEPIESIVYGDYEYYTEDGRGATWLDHDYQLFTGLEISGLPESLVLEGNLQLDESGGSTIPVNDDVTGIDSSLVGGLISDLLIGLAGRIVYVGDLLRSIPKAVLQSTIGEGDGEVAIRLRNRLNEPAYISEIFVYLTSDKYLDLNDGSGDDYFAIYNESAYLDNNAPNSRSTISANNEDYGFSARITDIGDIDFYSRDGVTNISLSMNPTRDKPFRVYFEGIDEIGETSHWANITLSNVPTNITLNIDNGNLVYAGGDNSNEIIDNIIFTSFASGIYSRIKLEHLPGSAEIVSSNGDLRLITDSWFNFTFTITNVTENEKATAWIWNHSVYNGSSVMLYQNNMGLDNETASLSGNLSWIQSLQLDDDGSGELADFKINHRQPVQFKVGAIDDTEYDEDYKGLDAYVFIDSLPAEIIVTVPMLDSGSLISGDIGEINDLRDVARFIEALSEIGKALVDTVADLSINLVTNVESFETVARFLYNINEEVSVTAWVNKGKIELLDESPRWVEGLWSSQKDVEGGTILGARLLLKGLPQSVDANYTSKGDHIDLELSLDDFNYRDTADYIIFQEEGIIGPRVTAFVEDIPVGLDLNVNADLMLNATVENLTLSGSISMNTSQPVGPIYLVLEQLEEENPYRVEAFVSSLPGSMTIDMEIHDELLEFNISSDQGIDTVALEIGLGDTTELETYWTEGISLDMSDDGAMNMKAYLRGISPNIGLKLWDPKDEGTQLDISLEDFNNDIPAMDRILVDINNFENKSVLLRIDDLPNNFDLNGSVYLDDNGMEGTALVGNISLESSKQLGSIYAMVSDSKSQSKLEVAVPDVPEKINLDVVIGDVINVDFSSSTAPSRVILSLESGNLTGMDLEWTHGIVLRQNDFGDALLLYLEGTVTSAKLSTVFGEPDIINLDLGNWSPITKWIYLDLDRGANETAIELFLDDVGDNNNINAYFQTATSEGRDLDAIFDIHNTGGIGSSYLKTHNQTRPSFNEIYFSNIPKDLRADLIVGKEIDIIYEAEGTLDYIWVKTANKDYGQWKSAQAIVHDVPESFHMGIDPNYEFDMDSAFAFQGFPNLFVSTSSSEIDIVLMVDEGYTGGHSGTFMDVKNVGDNTSMVLDGVNYIIDSPNGIDSAYLKATNSPATPQFYLDYMIIHAKDVNHVEIIPNQIFGLYPVFELANAKGGELSFAIGGELNMGPIKLKTSAVLIDLRIKEVGGYNVLPTWLGIQKNGMDTELGNNEKHYILPEPGMSLIASLEASI</sequence>
<proteinExistence type="predicted"/>